<accession>A0A5M6DBZ8</accession>
<gene>
    <name evidence="3" type="ORF">F0145_13520</name>
</gene>
<dbReference type="Pfam" id="PF09990">
    <property type="entry name" value="DUF2231"/>
    <property type="match status" value="1"/>
</dbReference>
<comment type="caution">
    <text evidence="3">The sequence shown here is derived from an EMBL/GenBank/DDBJ whole genome shotgun (WGS) entry which is preliminary data.</text>
</comment>
<evidence type="ECO:0000259" key="2">
    <source>
        <dbReference type="Pfam" id="PF09990"/>
    </source>
</evidence>
<evidence type="ECO:0000313" key="4">
    <source>
        <dbReference type="Proteomes" id="UP000323426"/>
    </source>
</evidence>
<keyword evidence="4" id="KW-1185">Reference proteome</keyword>
<reference evidence="3 4" key="1">
    <citation type="submission" date="2019-09" db="EMBL/GenBank/DDBJ databases">
        <title>Genome sequence and assembly of Adhaeribacter sp.</title>
        <authorList>
            <person name="Chhetri G."/>
        </authorList>
    </citation>
    <scope>NUCLEOTIDE SEQUENCE [LARGE SCALE GENOMIC DNA]</scope>
    <source>
        <strain evidence="3 4">DK36</strain>
    </source>
</reference>
<dbReference type="AlphaFoldDB" id="A0A5M6DBZ8"/>
<proteinExistence type="predicted"/>
<feature type="transmembrane region" description="Helical" evidence="1">
    <location>
        <begin position="44"/>
        <end position="66"/>
    </location>
</feature>
<keyword evidence="1" id="KW-0472">Membrane</keyword>
<dbReference type="Proteomes" id="UP000323426">
    <property type="component" value="Unassembled WGS sequence"/>
</dbReference>
<name>A0A5M6DBZ8_9BACT</name>
<protein>
    <submittedName>
        <fullName evidence="3">DUF2231 domain-containing protein</fullName>
    </submittedName>
</protein>
<dbReference type="InterPro" id="IPR019251">
    <property type="entry name" value="DUF2231_TM"/>
</dbReference>
<evidence type="ECO:0000256" key="1">
    <source>
        <dbReference type="SAM" id="Phobius"/>
    </source>
</evidence>
<keyword evidence="1" id="KW-0812">Transmembrane</keyword>
<dbReference type="EMBL" id="VWSF01000009">
    <property type="protein sequence ID" value="KAA5545067.1"/>
    <property type="molecule type" value="Genomic_DNA"/>
</dbReference>
<feature type="domain" description="DUF2231" evidence="2">
    <location>
        <begin position="5"/>
        <end position="143"/>
    </location>
</feature>
<feature type="transmembrane region" description="Helical" evidence="1">
    <location>
        <begin position="118"/>
        <end position="136"/>
    </location>
</feature>
<sequence length="145" mass="15902">MKILGHPIHLIMVHFPAALFPMDLVCSFIYFYTADTAFRDAAFFALAGGVITGWLAVFFGAVDLTQIAADRPQVIKKAYLHGGINSLVIFFYTIMGFMQLDLYPHLPAATLLNLLLKLGLVGLLTAGNYWGASLLLKDKVGIEHS</sequence>
<evidence type="ECO:0000313" key="3">
    <source>
        <dbReference type="EMBL" id="KAA5545067.1"/>
    </source>
</evidence>
<dbReference type="RefSeq" id="WP_150088950.1">
    <property type="nucleotide sequence ID" value="NZ_VWSF01000009.1"/>
</dbReference>
<feature type="transmembrane region" description="Helical" evidence="1">
    <location>
        <begin position="12"/>
        <end position="32"/>
    </location>
</feature>
<organism evidence="3 4">
    <name type="scientific">Adhaeribacter rhizoryzae</name>
    <dbReference type="NCBI Taxonomy" id="2607907"/>
    <lineage>
        <taxon>Bacteria</taxon>
        <taxon>Pseudomonadati</taxon>
        <taxon>Bacteroidota</taxon>
        <taxon>Cytophagia</taxon>
        <taxon>Cytophagales</taxon>
        <taxon>Hymenobacteraceae</taxon>
        <taxon>Adhaeribacter</taxon>
    </lineage>
</organism>
<keyword evidence="1" id="KW-1133">Transmembrane helix</keyword>
<feature type="transmembrane region" description="Helical" evidence="1">
    <location>
        <begin position="78"/>
        <end position="98"/>
    </location>
</feature>